<proteinExistence type="predicted"/>
<dbReference type="SUPFAM" id="SSF46689">
    <property type="entry name" value="Homeodomain-like"/>
    <property type="match status" value="1"/>
</dbReference>
<evidence type="ECO:0000259" key="5">
    <source>
        <dbReference type="PROSITE" id="PS50977"/>
    </source>
</evidence>
<keyword evidence="1" id="KW-0805">Transcription regulation</keyword>
<keyword evidence="3" id="KW-0804">Transcription</keyword>
<dbReference type="AlphaFoldDB" id="A0A496PIW2"/>
<dbReference type="SUPFAM" id="SSF48498">
    <property type="entry name" value="Tetracyclin repressor-like, C-terminal domain"/>
    <property type="match status" value="1"/>
</dbReference>
<dbReference type="InterPro" id="IPR001647">
    <property type="entry name" value="HTH_TetR"/>
</dbReference>
<reference evidence="6 7" key="1">
    <citation type="submission" date="2018-07" db="EMBL/GenBank/DDBJ databases">
        <title>Arthrobacter sp. nov., isolated from raw cow's milk with high bacterial count.</title>
        <authorList>
            <person name="Hahne J."/>
            <person name="Isele D."/>
            <person name="Lipski A."/>
        </authorList>
    </citation>
    <scope>NUCLEOTIDE SEQUENCE [LARGE SCALE GENOMIC DNA]</scope>
    <source>
        <strain evidence="6 7">JZ R-183</strain>
    </source>
</reference>
<sequence>MGRTRTIPEAETVLAARQVFWERGFAEASIPELEAATGLNRSSLYHSFGSKRGLFDAAVQSYLDQVVRPRLVPLTAPVVAPGALAAYLRGVREAMAEPATALASNGCLLLNSSVGSLGQDQAVRHSIDAYRAELGAAITRGVAAAHPQLNGPAAQALSVELTGLMLAAMALVRVAPGAAVEMLDVALSLA</sequence>
<dbReference type="Gene3D" id="1.10.357.10">
    <property type="entry name" value="Tetracycline Repressor, domain 2"/>
    <property type="match status" value="1"/>
</dbReference>
<feature type="DNA-binding region" description="H-T-H motif" evidence="4">
    <location>
        <begin position="29"/>
        <end position="48"/>
    </location>
</feature>
<evidence type="ECO:0000256" key="3">
    <source>
        <dbReference type="ARBA" id="ARBA00023163"/>
    </source>
</evidence>
<dbReference type="PANTHER" id="PTHR47506:SF1">
    <property type="entry name" value="HTH-TYPE TRANSCRIPTIONAL REGULATOR YJDC"/>
    <property type="match status" value="1"/>
</dbReference>
<gene>
    <name evidence="6" type="ORF">DWQ67_08090</name>
</gene>
<dbReference type="EMBL" id="QQXL01000004">
    <property type="protein sequence ID" value="RKW70432.1"/>
    <property type="molecule type" value="Genomic_DNA"/>
</dbReference>
<dbReference type="PANTHER" id="PTHR47506">
    <property type="entry name" value="TRANSCRIPTIONAL REGULATORY PROTEIN"/>
    <property type="match status" value="1"/>
</dbReference>
<keyword evidence="7" id="KW-1185">Reference proteome</keyword>
<feature type="domain" description="HTH tetR-type" evidence="5">
    <location>
        <begin position="6"/>
        <end position="66"/>
    </location>
</feature>
<evidence type="ECO:0000256" key="2">
    <source>
        <dbReference type="ARBA" id="ARBA00023125"/>
    </source>
</evidence>
<organism evidence="6 7">
    <name type="scientific">Galactobacter caseinivorans</name>
    <dbReference type="NCBI Taxonomy" id="2676123"/>
    <lineage>
        <taxon>Bacteria</taxon>
        <taxon>Bacillati</taxon>
        <taxon>Actinomycetota</taxon>
        <taxon>Actinomycetes</taxon>
        <taxon>Micrococcales</taxon>
        <taxon>Micrococcaceae</taxon>
        <taxon>Galactobacter</taxon>
    </lineage>
</organism>
<evidence type="ECO:0000313" key="7">
    <source>
        <dbReference type="Proteomes" id="UP000273119"/>
    </source>
</evidence>
<dbReference type="Proteomes" id="UP000273119">
    <property type="component" value="Unassembled WGS sequence"/>
</dbReference>
<evidence type="ECO:0000313" key="6">
    <source>
        <dbReference type="EMBL" id="RKW70432.1"/>
    </source>
</evidence>
<dbReference type="Pfam" id="PF00440">
    <property type="entry name" value="TetR_N"/>
    <property type="match status" value="1"/>
</dbReference>
<protein>
    <submittedName>
        <fullName evidence="6">TetR/AcrR family transcriptional regulator</fullName>
    </submittedName>
</protein>
<dbReference type="PROSITE" id="PS50977">
    <property type="entry name" value="HTH_TETR_2"/>
    <property type="match status" value="1"/>
</dbReference>
<dbReference type="RefSeq" id="WP_121485085.1">
    <property type="nucleotide sequence ID" value="NZ_QQXL01000004.1"/>
</dbReference>
<name>A0A496PIW2_9MICC</name>
<dbReference type="GO" id="GO:0003677">
    <property type="term" value="F:DNA binding"/>
    <property type="evidence" value="ECO:0007669"/>
    <property type="project" value="UniProtKB-UniRule"/>
</dbReference>
<evidence type="ECO:0000256" key="1">
    <source>
        <dbReference type="ARBA" id="ARBA00023015"/>
    </source>
</evidence>
<comment type="caution">
    <text evidence="6">The sequence shown here is derived from an EMBL/GenBank/DDBJ whole genome shotgun (WGS) entry which is preliminary data.</text>
</comment>
<dbReference type="InterPro" id="IPR036271">
    <property type="entry name" value="Tet_transcr_reg_TetR-rel_C_sf"/>
</dbReference>
<dbReference type="InterPro" id="IPR009057">
    <property type="entry name" value="Homeodomain-like_sf"/>
</dbReference>
<dbReference type="PRINTS" id="PR00455">
    <property type="entry name" value="HTHTETR"/>
</dbReference>
<accession>A0A496PIW2</accession>
<keyword evidence="2 4" id="KW-0238">DNA-binding</keyword>
<evidence type="ECO:0000256" key="4">
    <source>
        <dbReference type="PROSITE-ProRule" id="PRU00335"/>
    </source>
</evidence>